<dbReference type="PANTHER" id="PTHR47256:SF1">
    <property type="entry name" value="ZN(II)2CYS6 TRANSCRIPTION FACTOR (EUROFUNG)"/>
    <property type="match status" value="1"/>
</dbReference>
<dbReference type="Gene3D" id="4.10.240.10">
    <property type="entry name" value="Zn(2)-C6 fungal-type DNA-binding domain"/>
    <property type="match status" value="1"/>
</dbReference>
<dbReference type="GO" id="GO:0008270">
    <property type="term" value="F:zinc ion binding"/>
    <property type="evidence" value="ECO:0007669"/>
    <property type="project" value="InterPro"/>
</dbReference>
<keyword evidence="3" id="KW-1185">Reference proteome</keyword>
<dbReference type="Proteomes" id="UP000027456">
    <property type="component" value="Unassembled WGS sequence"/>
</dbReference>
<organism evidence="2 3">
    <name type="scientific">Rhizoctonia solani 123E</name>
    <dbReference type="NCBI Taxonomy" id="1423351"/>
    <lineage>
        <taxon>Eukaryota</taxon>
        <taxon>Fungi</taxon>
        <taxon>Dikarya</taxon>
        <taxon>Basidiomycota</taxon>
        <taxon>Agaricomycotina</taxon>
        <taxon>Agaricomycetes</taxon>
        <taxon>Cantharellales</taxon>
        <taxon>Ceratobasidiaceae</taxon>
        <taxon>Rhizoctonia</taxon>
    </lineage>
</organism>
<sequence length="50" mass="5765">MAEPRVKKTTLACDSCRRRKRKCDGRTPVCSLCEKGNTECVYDATQDQRR</sequence>
<evidence type="ECO:0000259" key="1">
    <source>
        <dbReference type="PROSITE" id="PS50048"/>
    </source>
</evidence>
<dbReference type="PROSITE" id="PS50048">
    <property type="entry name" value="ZN2_CY6_FUNGAL_2"/>
    <property type="match status" value="1"/>
</dbReference>
<dbReference type="Pfam" id="PF00172">
    <property type="entry name" value="Zn_clus"/>
    <property type="match status" value="1"/>
</dbReference>
<dbReference type="CDD" id="cd00067">
    <property type="entry name" value="GAL4"/>
    <property type="match status" value="1"/>
</dbReference>
<dbReference type="PROSITE" id="PS00463">
    <property type="entry name" value="ZN2_CY6_FUNGAL_1"/>
    <property type="match status" value="1"/>
</dbReference>
<dbReference type="HOGENOM" id="CLU_209439_0_0_1"/>
<dbReference type="PANTHER" id="PTHR47256">
    <property type="entry name" value="ZN(II)2CYS6 TRANSCRIPTION FACTOR (EUROFUNG)-RELATED"/>
    <property type="match status" value="1"/>
</dbReference>
<proteinExistence type="predicted"/>
<dbReference type="InterPro" id="IPR001138">
    <property type="entry name" value="Zn2Cys6_DnaBD"/>
</dbReference>
<dbReference type="InterPro" id="IPR053187">
    <property type="entry name" value="Notoamide_regulator"/>
</dbReference>
<name>A0A074RU75_9AGAM</name>
<protein>
    <submittedName>
        <fullName evidence="2">Fungal Zn, 2-cys(6) binuclear cluster domain protein</fullName>
    </submittedName>
</protein>
<comment type="caution">
    <text evidence="2">The sequence shown here is derived from an EMBL/GenBank/DDBJ whole genome shotgun (WGS) entry which is preliminary data.</text>
</comment>
<reference evidence="2 3" key="1">
    <citation type="submission" date="2013-12" db="EMBL/GenBank/DDBJ databases">
        <authorList>
            <person name="Cubeta M."/>
            <person name="Pakala S."/>
            <person name="Fedorova N."/>
            <person name="Thomas E."/>
            <person name="Dean R."/>
            <person name="Jabaji S."/>
            <person name="Neate S."/>
            <person name="Toda T."/>
            <person name="Tavantzis S."/>
            <person name="Vilgalys R."/>
            <person name="Bharathan N."/>
            <person name="Pakala S."/>
            <person name="Losada L.S."/>
            <person name="Zafar N."/>
            <person name="Nierman W."/>
        </authorList>
    </citation>
    <scope>NUCLEOTIDE SEQUENCE [LARGE SCALE GENOMIC DNA]</scope>
    <source>
        <strain evidence="2 3">123E</strain>
    </source>
</reference>
<dbReference type="SUPFAM" id="SSF57701">
    <property type="entry name" value="Zn2/Cys6 DNA-binding domain"/>
    <property type="match status" value="1"/>
</dbReference>
<dbReference type="GO" id="GO:0000981">
    <property type="term" value="F:DNA-binding transcription factor activity, RNA polymerase II-specific"/>
    <property type="evidence" value="ECO:0007669"/>
    <property type="project" value="InterPro"/>
</dbReference>
<dbReference type="EMBL" id="AZST01000446">
    <property type="protein sequence ID" value="KEP48845.1"/>
    <property type="molecule type" value="Genomic_DNA"/>
</dbReference>
<dbReference type="InterPro" id="IPR036864">
    <property type="entry name" value="Zn2-C6_fun-type_DNA-bd_sf"/>
</dbReference>
<evidence type="ECO:0000313" key="3">
    <source>
        <dbReference type="Proteomes" id="UP000027456"/>
    </source>
</evidence>
<dbReference type="SMART" id="SM00066">
    <property type="entry name" value="GAL4"/>
    <property type="match status" value="1"/>
</dbReference>
<feature type="domain" description="Zn(2)-C6 fungal-type" evidence="1">
    <location>
        <begin position="12"/>
        <end position="42"/>
    </location>
</feature>
<accession>A0A074RU75</accession>
<evidence type="ECO:0000313" key="2">
    <source>
        <dbReference type="EMBL" id="KEP48845.1"/>
    </source>
</evidence>
<dbReference type="AlphaFoldDB" id="A0A074RU75"/>
<gene>
    <name evidence="2" type="ORF">V565_114220</name>
</gene>